<dbReference type="Proteomes" id="UP001165583">
    <property type="component" value="Unassembled WGS sequence"/>
</dbReference>
<dbReference type="InterPro" id="IPR006860">
    <property type="entry name" value="FecR"/>
</dbReference>
<evidence type="ECO:0000259" key="2">
    <source>
        <dbReference type="Pfam" id="PF04773"/>
    </source>
</evidence>
<dbReference type="EMBL" id="JANZXA010000012">
    <property type="protein sequence ID" value="MCT2401165.1"/>
    <property type="molecule type" value="Genomic_DNA"/>
</dbReference>
<evidence type="ECO:0000313" key="3">
    <source>
        <dbReference type="EMBL" id="MCT2401165.1"/>
    </source>
</evidence>
<dbReference type="PANTHER" id="PTHR30273">
    <property type="entry name" value="PERIPLASMIC SIGNAL SENSOR AND SIGMA FACTOR ACTIVATOR FECR-RELATED"/>
    <property type="match status" value="1"/>
</dbReference>
<dbReference type="PIRSF" id="PIRSF018266">
    <property type="entry name" value="FecR"/>
    <property type="match status" value="1"/>
</dbReference>
<keyword evidence="1" id="KW-0812">Transmembrane</keyword>
<keyword evidence="1" id="KW-0472">Membrane</keyword>
<evidence type="ECO:0000256" key="1">
    <source>
        <dbReference type="SAM" id="Phobius"/>
    </source>
</evidence>
<sequence>MKDRQITEEATYWLEQMNSPVVDVSVARGFDKWMDADARHRDVFSDLQGLWDSPLLTGAARLSNSAPQPEAEEMAGGRKKVMASMAFGLMVAAIALLVLALPGPLFMTDIYRTDRGAGDHITLADGSRATLSGDAELEVRILPWKRTAVLRRGEVFLDIAHERFRGFTVESGSAEIKVLGTAFNVDRQGEQDTVVQVYRGVVGLEGPTGEYMVLRKGQAAKATAHHLVWQSDFMNRSGPDWIAGWFEMSNEPLGLLVEKLDRYSEHQIRIDDETLARRRVSGRFHISRPASVLSALKYAYGVTVVDKGDVITLQ</sequence>
<accession>A0ABT2I8L3</accession>
<dbReference type="PANTHER" id="PTHR30273:SF2">
    <property type="entry name" value="PROTEIN FECR"/>
    <property type="match status" value="1"/>
</dbReference>
<dbReference type="InterPro" id="IPR012373">
    <property type="entry name" value="Ferrdict_sens_TM"/>
</dbReference>
<gene>
    <name evidence="3" type="ORF">NZK81_16575</name>
</gene>
<protein>
    <submittedName>
        <fullName evidence="3">FecR domain-containing protein</fullName>
    </submittedName>
</protein>
<feature type="domain" description="FecR protein" evidence="2">
    <location>
        <begin position="110"/>
        <end position="202"/>
    </location>
</feature>
<comment type="caution">
    <text evidence="3">The sequence shown here is derived from an EMBL/GenBank/DDBJ whole genome shotgun (WGS) entry which is preliminary data.</text>
</comment>
<dbReference type="Gene3D" id="2.60.120.1440">
    <property type="match status" value="1"/>
</dbReference>
<reference evidence="3" key="1">
    <citation type="submission" date="2022-09" db="EMBL/GenBank/DDBJ databases">
        <title>Novosphingobium sp. Nov., a polycyclic aromatic hydrocarbon-degrading bacterium isolated form mangrove sediments in HongKong.</title>
        <authorList>
            <person name="Hu Z."/>
        </authorList>
    </citation>
    <scope>NUCLEOTIDE SEQUENCE</scope>
    <source>
        <strain evidence="3">HK4-1</strain>
    </source>
</reference>
<proteinExistence type="predicted"/>
<feature type="transmembrane region" description="Helical" evidence="1">
    <location>
        <begin position="86"/>
        <end position="107"/>
    </location>
</feature>
<dbReference type="Pfam" id="PF04773">
    <property type="entry name" value="FecR"/>
    <property type="match status" value="1"/>
</dbReference>
<keyword evidence="4" id="KW-1185">Reference proteome</keyword>
<dbReference type="Gene3D" id="3.55.50.30">
    <property type="match status" value="1"/>
</dbReference>
<dbReference type="RefSeq" id="WP_260047187.1">
    <property type="nucleotide sequence ID" value="NZ_JANZXA010000012.1"/>
</dbReference>
<keyword evidence="1" id="KW-1133">Transmembrane helix</keyword>
<name>A0ABT2I8L3_9SPHN</name>
<organism evidence="3 4">
    <name type="scientific">Novosphingobium mangrovi</name>
    <name type="common">ex Huang et al. 2023</name>
    <dbReference type="NCBI Taxonomy" id="2976432"/>
    <lineage>
        <taxon>Bacteria</taxon>
        <taxon>Pseudomonadati</taxon>
        <taxon>Pseudomonadota</taxon>
        <taxon>Alphaproteobacteria</taxon>
        <taxon>Sphingomonadales</taxon>
        <taxon>Sphingomonadaceae</taxon>
        <taxon>Novosphingobium</taxon>
    </lineage>
</organism>
<evidence type="ECO:0000313" key="4">
    <source>
        <dbReference type="Proteomes" id="UP001165583"/>
    </source>
</evidence>